<gene>
    <name evidence="3" type="ORF">CYCCA115_LOCUS18917</name>
</gene>
<keyword evidence="2" id="KW-0812">Transmembrane</keyword>
<feature type="compositionally biased region" description="Low complexity" evidence="1">
    <location>
        <begin position="445"/>
        <end position="456"/>
    </location>
</feature>
<dbReference type="Proteomes" id="UP001295423">
    <property type="component" value="Unassembled WGS sequence"/>
</dbReference>
<keyword evidence="4" id="KW-1185">Reference proteome</keyword>
<sequence length="691" mass="75142">MVEAVAAQDIEDELNAARQRGRQEAMSEVARTDIAVAVAHDDDDNSRKGIDEAEARKRKKKFIVLFALFLIAIGVTTTMLLLFGRKQDAPAQLKNTEDSNAKVVVVYIPPTKEECEAIANGTFLGDQQSLIQKSFDIRIDITLGSENDFGPLFSAMLNHIQEKLIPIMAGCGAIDFFDTTMAITDELKNATNSIVNGKVEKESEKQCDGSNGNCRSYVLVLDLYLKEEQSSVSLMEVIGSAMNGDKLVNALGDFYPVETASVPWIIPSNSSIVVTSAPSVLGLETGVPTQLSDSSTAPILSIAPTFAPTFEMPLTYGGTNIPTNKVVTIRPTIVPDLPSTPSDSGPNSPSNAPIRVSTQTPTRMGTHRPTSVPSQSPTRRPTLQPTRDTAFAPTRNPTKGPSMAPVALPTPVVSKSPTDEPSSITSLSPTAEPTLKLSSQPTPVPSTSDISPSPSIQPSMSPTHYLCFQNNTELTNTVDDWFASAQLKASVEARYGLIGDWCFGEGVTSMDSLFLDRTDFNEAIGSWDISSVREIPRMFWGASSFNQDLSSWDVSLVRNMFRVFEDAISFNQDISPWDVSSAKSMSRMFVNTTSFNQDLSSWDVSSVFSMTRMFDGAVSFNQDLSSWDVPSVTKMDKMFHRASSFNQNLCPWGSSLRSSADVSDAFLYTNCPSTLQVNLTSNTKGPFCHVC</sequence>
<dbReference type="Pfam" id="PF03382">
    <property type="entry name" value="DUF285"/>
    <property type="match status" value="1"/>
</dbReference>
<feature type="region of interest" description="Disordered" evidence="1">
    <location>
        <begin position="333"/>
        <end position="456"/>
    </location>
</feature>
<proteinExistence type="predicted"/>
<dbReference type="AlphaFoldDB" id="A0AAD2G3F8"/>
<dbReference type="EMBL" id="CAKOGP040002074">
    <property type="protein sequence ID" value="CAJ1960844.1"/>
    <property type="molecule type" value="Genomic_DNA"/>
</dbReference>
<evidence type="ECO:0000256" key="1">
    <source>
        <dbReference type="SAM" id="MobiDB-lite"/>
    </source>
</evidence>
<reference evidence="3" key="1">
    <citation type="submission" date="2023-08" db="EMBL/GenBank/DDBJ databases">
        <authorList>
            <person name="Audoor S."/>
            <person name="Bilcke G."/>
        </authorList>
    </citation>
    <scope>NUCLEOTIDE SEQUENCE</scope>
</reference>
<dbReference type="InterPro" id="IPR005046">
    <property type="entry name" value="DUF285"/>
</dbReference>
<name>A0AAD2G3F8_9STRA</name>
<evidence type="ECO:0000313" key="3">
    <source>
        <dbReference type="EMBL" id="CAJ1960844.1"/>
    </source>
</evidence>
<evidence type="ECO:0008006" key="5">
    <source>
        <dbReference type="Google" id="ProtNLM"/>
    </source>
</evidence>
<protein>
    <recommendedName>
        <fullName evidence="5">BspA family leucine-rich repeat surface protein</fullName>
    </recommendedName>
</protein>
<accession>A0AAD2G3F8</accession>
<evidence type="ECO:0000256" key="2">
    <source>
        <dbReference type="SAM" id="Phobius"/>
    </source>
</evidence>
<evidence type="ECO:0000313" key="4">
    <source>
        <dbReference type="Proteomes" id="UP001295423"/>
    </source>
</evidence>
<comment type="caution">
    <text evidence="3">The sequence shown here is derived from an EMBL/GenBank/DDBJ whole genome shotgun (WGS) entry which is preliminary data.</text>
</comment>
<feature type="transmembrane region" description="Helical" evidence="2">
    <location>
        <begin position="62"/>
        <end position="84"/>
    </location>
</feature>
<keyword evidence="2" id="KW-0472">Membrane</keyword>
<feature type="compositionally biased region" description="Polar residues" evidence="1">
    <location>
        <begin position="339"/>
        <end position="387"/>
    </location>
</feature>
<feature type="compositionally biased region" description="Polar residues" evidence="1">
    <location>
        <begin position="413"/>
        <end position="440"/>
    </location>
</feature>
<organism evidence="3 4">
    <name type="scientific">Cylindrotheca closterium</name>
    <dbReference type="NCBI Taxonomy" id="2856"/>
    <lineage>
        <taxon>Eukaryota</taxon>
        <taxon>Sar</taxon>
        <taxon>Stramenopiles</taxon>
        <taxon>Ochrophyta</taxon>
        <taxon>Bacillariophyta</taxon>
        <taxon>Bacillariophyceae</taxon>
        <taxon>Bacillariophycidae</taxon>
        <taxon>Bacillariales</taxon>
        <taxon>Bacillariaceae</taxon>
        <taxon>Cylindrotheca</taxon>
    </lineage>
</organism>
<keyword evidence="2" id="KW-1133">Transmembrane helix</keyword>